<name>A0ABV2QRW3_9MICO</name>
<dbReference type="Proteomes" id="UP001549257">
    <property type="component" value="Unassembled WGS sequence"/>
</dbReference>
<dbReference type="RefSeq" id="WP_354025984.1">
    <property type="nucleotide sequence ID" value="NZ_JBEPSJ010000005.1"/>
</dbReference>
<evidence type="ECO:0000313" key="1">
    <source>
        <dbReference type="EMBL" id="MET4583814.1"/>
    </source>
</evidence>
<keyword evidence="2" id="KW-1185">Reference proteome</keyword>
<organism evidence="1 2">
    <name type="scientific">Conyzicola nivalis</name>
    <dbReference type="NCBI Taxonomy" id="1477021"/>
    <lineage>
        <taxon>Bacteria</taxon>
        <taxon>Bacillati</taxon>
        <taxon>Actinomycetota</taxon>
        <taxon>Actinomycetes</taxon>
        <taxon>Micrococcales</taxon>
        <taxon>Microbacteriaceae</taxon>
        <taxon>Conyzicola</taxon>
    </lineage>
</organism>
<reference evidence="1 2" key="1">
    <citation type="submission" date="2024-06" db="EMBL/GenBank/DDBJ databases">
        <title>Sorghum-associated microbial communities from plants grown in Nebraska, USA.</title>
        <authorList>
            <person name="Schachtman D."/>
        </authorList>
    </citation>
    <scope>NUCLEOTIDE SEQUENCE [LARGE SCALE GENOMIC DNA]</scope>
    <source>
        <strain evidence="1 2">2857</strain>
    </source>
</reference>
<proteinExistence type="predicted"/>
<dbReference type="EMBL" id="JBEPSJ010000005">
    <property type="protein sequence ID" value="MET4583814.1"/>
    <property type="molecule type" value="Genomic_DNA"/>
</dbReference>
<comment type="caution">
    <text evidence="1">The sequence shown here is derived from an EMBL/GenBank/DDBJ whole genome shotgun (WGS) entry which is preliminary data.</text>
</comment>
<evidence type="ECO:0000313" key="2">
    <source>
        <dbReference type="Proteomes" id="UP001549257"/>
    </source>
</evidence>
<sequence>MTHELAVPLLPGPALAEPRAALVDQQAALSAALVRLERARALVPVAEPSFEWRGAAQSLYRSSVRELASRLDEAIDSVRSARRSTRHAVSTLAARG</sequence>
<evidence type="ECO:0008006" key="3">
    <source>
        <dbReference type="Google" id="ProtNLM"/>
    </source>
</evidence>
<gene>
    <name evidence="1" type="ORF">ABIE21_003345</name>
</gene>
<protein>
    <recommendedName>
        <fullName evidence="3">WXG100 family type VII secretion target</fullName>
    </recommendedName>
</protein>
<accession>A0ABV2QRW3</accession>